<feature type="compositionally biased region" description="Basic and acidic residues" evidence="1">
    <location>
        <begin position="51"/>
        <end position="61"/>
    </location>
</feature>
<feature type="domain" description="Beta-lactamase-related" evidence="2">
    <location>
        <begin position="98"/>
        <end position="409"/>
    </location>
</feature>
<dbReference type="InterPro" id="IPR023650">
    <property type="entry name" value="Beta-lactam_class-A_AS"/>
</dbReference>
<dbReference type="EMBL" id="PGTO01000002">
    <property type="protein sequence ID" value="RAU23438.1"/>
    <property type="molecule type" value="Genomic_DNA"/>
</dbReference>
<organism evidence="3 4">
    <name type="scientific">Paramagnetospirillum kuznetsovii</name>
    <dbReference type="NCBI Taxonomy" id="2053833"/>
    <lineage>
        <taxon>Bacteria</taxon>
        <taxon>Pseudomonadati</taxon>
        <taxon>Pseudomonadota</taxon>
        <taxon>Alphaproteobacteria</taxon>
        <taxon>Rhodospirillales</taxon>
        <taxon>Magnetospirillaceae</taxon>
        <taxon>Paramagnetospirillum</taxon>
    </lineage>
</organism>
<dbReference type="Pfam" id="PF00144">
    <property type="entry name" value="Beta-lactamase"/>
    <property type="match status" value="1"/>
</dbReference>
<dbReference type="OrthoDB" id="7791015at2"/>
<protein>
    <recommendedName>
        <fullName evidence="2">Beta-lactamase-related domain-containing protein</fullName>
    </recommendedName>
</protein>
<dbReference type="Gene3D" id="3.40.710.10">
    <property type="entry name" value="DD-peptidase/beta-lactamase superfamily"/>
    <property type="match status" value="1"/>
</dbReference>
<dbReference type="InterPro" id="IPR050491">
    <property type="entry name" value="AmpC-like"/>
</dbReference>
<dbReference type="PROSITE" id="PS00146">
    <property type="entry name" value="BETA_LACTAMASE_A"/>
    <property type="match status" value="1"/>
</dbReference>
<dbReference type="SUPFAM" id="SSF56601">
    <property type="entry name" value="beta-lactamase/transpeptidase-like"/>
    <property type="match status" value="1"/>
</dbReference>
<name>A0A364P258_9PROT</name>
<dbReference type="Proteomes" id="UP000251075">
    <property type="component" value="Unassembled WGS sequence"/>
</dbReference>
<gene>
    <name evidence="3" type="ORF">CU669_04740</name>
</gene>
<feature type="region of interest" description="Disordered" evidence="1">
    <location>
        <begin position="33"/>
        <end position="61"/>
    </location>
</feature>
<comment type="caution">
    <text evidence="3">The sequence shown here is derived from an EMBL/GenBank/DDBJ whole genome shotgun (WGS) entry which is preliminary data.</text>
</comment>
<evidence type="ECO:0000313" key="3">
    <source>
        <dbReference type="EMBL" id="RAU23438.1"/>
    </source>
</evidence>
<evidence type="ECO:0000259" key="2">
    <source>
        <dbReference type="Pfam" id="PF00144"/>
    </source>
</evidence>
<keyword evidence="4" id="KW-1185">Reference proteome</keyword>
<accession>A0A364P258</accession>
<evidence type="ECO:0000256" key="1">
    <source>
        <dbReference type="SAM" id="MobiDB-lite"/>
    </source>
</evidence>
<reference evidence="3 4" key="1">
    <citation type="submission" date="2017-11" db="EMBL/GenBank/DDBJ databases">
        <title>Draft genome sequence of magnetotactic bacterium Magnetospirillum kuznetsovii LBB-42.</title>
        <authorList>
            <person name="Grouzdev D.S."/>
            <person name="Rysina M.S."/>
            <person name="Baslerov R.V."/>
            <person name="Koziaeva V."/>
        </authorList>
    </citation>
    <scope>NUCLEOTIDE SEQUENCE [LARGE SCALE GENOMIC DNA]</scope>
    <source>
        <strain evidence="3 4">LBB-42</strain>
    </source>
</reference>
<dbReference type="AlphaFoldDB" id="A0A364P258"/>
<dbReference type="PANTHER" id="PTHR46825:SF9">
    <property type="entry name" value="BETA-LACTAMASE-RELATED DOMAIN-CONTAINING PROTEIN"/>
    <property type="match status" value="1"/>
</dbReference>
<dbReference type="PANTHER" id="PTHR46825">
    <property type="entry name" value="D-ALANYL-D-ALANINE-CARBOXYPEPTIDASE/ENDOPEPTIDASE AMPH"/>
    <property type="match status" value="1"/>
</dbReference>
<sequence length="422" mass="45277">MREKPFRMRDRALTGGPIWTSIPPAPSVIIVGQSPTPDRPKPFRSIPAMSAHDHPRQTSDRGRGAALTLAALVLFHWASAARAADLGAILADVTAKFALPGAILLVSGPEGRETAVTGLANLATGAPVTEQTRFHVASVGKILTAAAILQVVDEGKLGLADPVLKYVDPRDADRITHLDKANLASLLSHTSGLPDCLRNALFSIPEHPSISWTAAEALRLGRCRPATPPGKYAYSNTNYILLGHILEQVEGEGLAAILARRILAPLEMADSTAEVAPADPRLAHGYRLATPQGERRDASLLAWSSRLGDAPVTTTAADLDRLFKALFRPDSKLLSPAMLSAMKTEWGKDEDESYGYGLVQIASDFGPRFGHSGRFAGFCAEAWHYPDKDTTVIMLANGDEHTADDVMDLIEERLFPPVVAAK</sequence>
<proteinExistence type="predicted"/>
<dbReference type="InterPro" id="IPR012338">
    <property type="entry name" value="Beta-lactam/transpept-like"/>
</dbReference>
<dbReference type="InterPro" id="IPR001466">
    <property type="entry name" value="Beta-lactam-related"/>
</dbReference>
<evidence type="ECO:0000313" key="4">
    <source>
        <dbReference type="Proteomes" id="UP000251075"/>
    </source>
</evidence>